<dbReference type="Proteomes" id="UP000283841">
    <property type="component" value="Unassembled WGS sequence"/>
</dbReference>
<dbReference type="STRING" id="264951.A0A443HRM1"/>
<name>A0A443HRM1_BYSSP</name>
<evidence type="ECO:0000313" key="3">
    <source>
        <dbReference type="EMBL" id="RWQ94451.1"/>
    </source>
</evidence>
<evidence type="ECO:0000256" key="1">
    <source>
        <dbReference type="SAM" id="MobiDB-lite"/>
    </source>
</evidence>
<comment type="caution">
    <text evidence="3">The sequence shown here is derived from an EMBL/GenBank/DDBJ whole genome shotgun (WGS) entry which is preliminary data.</text>
</comment>
<feature type="domain" description="HNH nuclease" evidence="2">
    <location>
        <begin position="161"/>
        <end position="228"/>
    </location>
</feature>
<accession>A0A443HRM1</accession>
<keyword evidence="4" id="KW-1185">Reference proteome</keyword>
<sequence>MELPLRRACYGNPVTHTLEPLRFDPEYEIYFRHPAFPDSHDILIIIPGLDHPDGGIHHQTALDACAVLANNRYDGWFTEDREGTVRVKIPLDGILQKKNYYFQVSDNYQDVYPIVPSFEDWAFPHGNLPRAWNLDIPRTADHPTPRQSTLIDAILSRDIRCRVTNHIEGTECAHLIPRNQSSWFQRNMMARYGKTPRPGSEPIDNPRNVILLRSDIHTSFDYRRFTFVPKPRCTASTDLRDGGNEARAYAIHIFCSPDPHELTSLYHNVTLQLLTGVAPEYLFARFAWTIFQFIPIFVQAGVPRRIALYEPATSLTSSVPRTEPLIKTLSGEECRLLPLHNKSGSSSPKKRKPEDEETGSTDMNCERGRQHINGVIIRIGRGD</sequence>
<dbReference type="EMBL" id="RCNU01000007">
    <property type="protein sequence ID" value="RWQ94451.1"/>
    <property type="molecule type" value="Genomic_DNA"/>
</dbReference>
<feature type="region of interest" description="Disordered" evidence="1">
    <location>
        <begin position="338"/>
        <end position="367"/>
    </location>
</feature>
<dbReference type="Pfam" id="PF13391">
    <property type="entry name" value="HNH_2"/>
    <property type="match status" value="1"/>
</dbReference>
<evidence type="ECO:0000259" key="2">
    <source>
        <dbReference type="Pfam" id="PF13391"/>
    </source>
</evidence>
<proteinExistence type="predicted"/>
<organism evidence="3 4">
    <name type="scientific">Byssochlamys spectabilis</name>
    <name type="common">Paecilomyces variotii</name>
    <dbReference type="NCBI Taxonomy" id="264951"/>
    <lineage>
        <taxon>Eukaryota</taxon>
        <taxon>Fungi</taxon>
        <taxon>Dikarya</taxon>
        <taxon>Ascomycota</taxon>
        <taxon>Pezizomycotina</taxon>
        <taxon>Eurotiomycetes</taxon>
        <taxon>Eurotiomycetidae</taxon>
        <taxon>Eurotiales</taxon>
        <taxon>Thermoascaceae</taxon>
        <taxon>Paecilomyces</taxon>
    </lineage>
</organism>
<gene>
    <name evidence="3" type="ORF">C8Q69DRAFT_445386</name>
</gene>
<dbReference type="VEuPathDB" id="FungiDB:C8Q69DRAFT_445386"/>
<dbReference type="GeneID" id="39598337"/>
<protein>
    <recommendedName>
        <fullName evidence="2">HNH nuclease domain-containing protein</fullName>
    </recommendedName>
</protein>
<dbReference type="AlphaFoldDB" id="A0A443HRM1"/>
<dbReference type="RefSeq" id="XP_028484096.1">
    <property type="nucleotide sequence ID" value="XM_028629060.1"/>
</dbReference>
<reference evidence="3 4" key="1">
    <citation type="journal article" date="2018" name="Front. Microbiol.">
        <title>Genomic and genetic insights into a cosmopolitan fungus, Paecilomyces variotii (Eurotiales).</title>
        <authorList>
            <person name="Urquhart A.S."/>
            <person name="Mondo S.J."/>
            <person name="Makela M.R."/>
            <person name="Hane J.K."/>
            <person name="Wiebenga A."/>
            <person name="He G."/>
            <person name="Mihaltcheva S."/>
            <person name="Pangilinan J."/>
            <person name="Lipzen A."/>
            <person name="Barry K."/>
            <person name="de Vries R.P."/>
            <person name="Grigoriev I.V."/>
            <person name="Idnurm A."/>
        </authorList>
    </citation>
    <scope>NUCLEOTIDE SEQUENCE [LARGE SCALE GENOMIC DNA]</scope>
    <source>
        <strain evidence="3 4">CBS 101075</strain>
    </source>
</reference>
<evidence type="ECO:0000313" key="4">
    <source>
        <dbReference type="Proteomes" id="UP000283841"/>
    </source>
</evidence>
<dbReference type="InterPro" id="IPR003615">
    <property type="entry name" value="HNH_nuc"/>
</dbReference>